<reference evidence="1 2" key="1">
    <citation type="journal article" date="2018" name="Front. Plant Sci.">
        <title>Red Clover (Trifolium pratense) and Zigzag Clover (T. medium) - A Picture of Genomic Similarities and Differences.</title>
        <authorList>
            <person name="Dluhosova J."/>
            <person name="Istvanek J."/>
            <person name="Nedelnik J."/>
            <person name="Repkova J."/>
        </authorList>
    </citation>
    <scope>NUCLEOTIDE SEQUENCE [LARGE SCALE GENOMIC DNA]</scope>
    <source>
        <strain evidence="2">cv. 10/8</strain>
        <tissue evidence="1">Leaf</tissue>
    </source>
</reference>
<dbReference type="AlphaFoldDB" id="A0A392U3M2"/>
<protein>
    <submittedName>
        <fullName evidence="1">Uncharacterized protein</fullName>
    </submittedName>
</protein>
<name>A0A392U3M2_9FABA</name>
<accession>A0A392U3M2</accession>
<comment type="caution">
    <text evidence="1">The sequence shown here is derived from an EMBL/GenBank/DDBJ whole genome shotgun (WGS) entry which is preliminary data.</text>
</comment>
<proteinExistence type="predicted"/>
<evidence type="ECO:0000313" key="1">
    <source>
        <dbReference type="EMBL" id="MCI66635.1"/>
    </source>
</evidence>
<dbReference type="Proteomes" id="UP000265520">
    <property type="component" value="Unassembled WGS sequence"/>
</dbReference>
<keyword evidence="2" id="KW-1185">Reference proteome</keyword>
<feature type="non-terminal residue" evidence="1">
    <location>
        <position position="44"/>
    </location>
</feature>
<organism evidence="1 2">
    <name type="scientific">Trifolium medium</name>
    <dbReference type="NCBI Taxonomy" id="97028"/>
    <lineage>
        <taxon>Eukaryota</taxon>
        <taxon>Viridiplantae</taxon>
        <taxon>Streptophyta</taxon>
        <taxon>Embryophyta</taxon>
        <taxon>Tracheophyta</taxon>
        <taxon>Spermatophyta</taxon>
        <taxon>Magnoliopsida</taxon>
        <taxon>eudicotyledons</taxon>
        <taxon>Gunneridae</taxon>
        <taxon>Pentapetalae</taxon>
        <taxon>rosids</taxon>
        <taxon>fabids</taxon>
        <taxon>Fabales</taxon>
        <taxon>Fabaceae</taxon>
        <taxon>Papilionoideae</taxon>
        <taxon>50 kb inversion clade</taxon>
        <taxon>NPAAA clade</taxon>
        <taxon>Hologalegina</taxon>
        <taxon>IRL clade</taxon>
        <taxon>Trifolieae</taxon>
        <taxon>Trifolium</taxon>
    </lineage>
</organism>
<dbReference type="EMBL" id="LXQA010699179">
    <property type="protein sequence ID" value="MCI66635.1"/>
    <property type="molecule type" value="Genomic_DNA"/>
</dbReference>
<evidence type="ECO:0000313" key="2">
    <source>
        <dbReference type="Proteomes" id="UP000265520"/>
    </source>
</evidence>
<sequence length="44" mass="4931">MSPLLFRFYMADVVEEPAEDHRLVDTITDPMLAWVGPEPLGIAS</sequence>